<dbReference type="RefSeq" id="WP_022521685.1">
    <property type="nucleotide sequence ID" value="NZ_CP054580.1"/>
</dbReference>
<sequence length="536" mass="60775">MMTTAISEPFSFTEFRQDLSTTNKRKLLRWASCELYVAFLRYTSGYKEPAVMHVGSQRRFIMSTSINALQTLMASAEFEEGHEITVEQMSLAELARNAHLYHLNLHLIDKEESLHIGLSVMQLLGMTAILEDAEGNEVIYEAAPFSFESVNDTGALPYGAVQYWHDIELEYTSDRDLSKIKSIYVFDDELDWNNPLFPQLPDDAKAVSTLLPSAQAFFERMKVQPIPIWVDESATPTDTESCYQNSLLGADNLSTFSPLRAMVDQDIVPAAADITLTITTSARHDDDPADSPECWEIRVSFTMPTGANAVFIPDWIEASLCKANTELPSTTGSHRASELLRERIVNQLAWSFFQRSRDFTQSLFDTDLKGLLPDFISNSYDSFQPDYSDKRFPCLARFQCGEYGVPMLLLGQDQGNYICMPLTFEEIPEADVSTLVPRRSELICIESKCMQLSAFFDKLAIPTSLIDFPDHWYKGIRISNKDIKDKFYSEMSFRKLPERKLPENVNQQFSDNSSPLMWLLGCCAVVALFVILDMVL</sequence>
<dbReference type="EMBL" id="CP054580">
    <property type="protein sequence ID" value="QKS25536.1"/>
    <property type="molecule type" value="Genomic_DNA"/>
</dbReference>
<dbReference type="Proteomes" id="UP000509761">
    <property type="component" value="Chromosome"/>
</dbReference>
<dbReference type="AlphaFoldDB" id="A0AAP9T2K0"/>
<gene>
    <name evidence="2" type="ORF">FX987_03332</name>
</gene>
<evidence type="ECO:0000313" key="2">
    <source>
        <dbReference type="EMBL" id="QKS25536.1"/>
    </source>
</evidence>
<feature type="transmembrane region" description="Helical" evidence="1">
    <location>
        <begin position="516"/>
        <end position="535"/>
    </location>
</feature>
<organism evidence="2 3">
    <name type="scientific">Vreelandella titanicae</name>
    <dbReference type="NCBI Taxonomy" id="664683"/>
    <lineage>
        <taxon>Bacteria</taxon>
        <taxon>Pseudomonadati</taxon>
        <taxon>Pseudomonadota</taxon>
        <taxon>Gammaproteobacteria</taxon>
        <taxon>Oceanospirillales</taxon>
        <taxon>Halomonadaceae</taxon>
        <taxon>Vreelandella</taxon>
    </lineage>
</organism>
<keyword evidence="3" id="KW-1185">Reference proteome</keyword>
<reference evidence="2 3" key="1">
    <citation type="submission" date="2019-12" db="EMBL/GenBank/DDBJ databases">
        <title>Genome sequencing and assembly of endphytes of Porphyra tenera.</title>
        <authorList>
            <person name="Park J.M."/>
            <person name="Shin R."/>
            <person name="Jo S.H."/>
        </authorList>
    </citation>
    <scope>NUCLEOTIDE SEQUENCE [LARGE SCALE GENOMIC DNA]</scope>
    <source>
        <strain evidence="2 3">GPM3</strain>
    </source>
</reference>
<proteinExistence type="predicted"/>
<keyword evidence="1" id="KW-1133">Transmembrane helix</keyword>
<evidence type="ECO:0000256" key="1">
    <source>
        <dbReference type="SAM" id="Phobius"/>
    </source>
</evidence>
<keyword evidence="1" id="KW-0472">Membrane</keyword>
<evidence type="ECO:0000313" key="3">
    <source>
        <dbReference type="Proteomes" id="UP000509761"/>
    </source>
</evidence>
<protein>
    <submittedName>
        <fullName evidence="2">Uncharacterized protein</fullName>
    </submittedName>
</protein>
<keyword evidence="1" id="KW-0812">Transmembrane</keyword>
<name>A0AAP9T2K0_9GAMM</name>
<accession>A0AAP9T2K0</accession>